<keyword evidence="5" id="KW-1185">Reference proteome</keyword>
<feature type="transmembrane region" description="Helical" evidence="1">
    <location>
        <begin position="30"/>
        <end position="53"/>
    </location>
</feature>
<dbReference type="InterPro" id="IPR052155">
    <property type="entry name" value="Biofilm_reg_signaling"/>
</dbReference>
<dbReference type="SMART" id="SM00267">
    <property type="entry name" value="GGDEF"/>
    <property type="match status" value="1"/>
</dbReference>
<dbReference type="Proteomes" id="UP001057753">
    <property type="component" value="Unassembled WGS sequence"/>
</dbReference>
<dbReference type="PROSITE" id="PS50883">
    <property type="entry name" value="EAL"/>
    <property type="match status" value="1"/>
</dbReference>
<organism evidence="4 5">
    <name type="scientific">Salipaludibacillus agaradhaerens</name>
    <name type="common">Bacillus agaradhaerens</name>
    <dbReference type="NCBI Taxonomy" id="76935"/>
    <lineage>
        <taxon>Bacteria</taxon>
        <taxon>Bacillati</taxon>
        <taxon>Bacillota</taxon>
        <taxon>Bacilli</taxon>
        <taxon>Bacillales</taxon>
        <taxon>Bacillaceae</taxon>
    </lineage>
</organism>
<evidence type="ECO:0000313" key="5">
    <source>
        <dbReference type="Proteomes" id="UP001057753"/>
    </source>
</evidence>
<dbReference type="Pfam" id="PF00990">
    <property type="entry name" value="GGDEF"/>
    <property type="match status" value="1"/>
</dbReference>
<keyword evidence="1" id="KW-0812">Transmembrane</keyword>
<dbReference type="InterPro" id="IPR035919">
    <property type="entry name" value="EAL_sf"/>
</dbReference>
<dbReference type="Gene3D" id="3.20.20.450">
    <property type="entry name" value="EAL domain"/>
    <property type="match status" value="1"/>
</dbReference>
<dbReference type="Pfam" id="PF00563">
    <property type="entry name" value="EAL"/>
    <property type="match status" value="1"/>
</dbReference>
<dbReference type="PANTHER" id="PTHR44757:SF2">
    <property type="entry name" value="BIOFILM ARCHITECTURE MAINTENANCE PROTEIN MBAA"/>
    <property type="match status" value="1"/>
</dbReference>
<dbReference type="FunFam" id="3.30.70.270:FF:000001">
    <property type="entry name" value="Diguanylate cyclase domain protein"/>
    <property type="match status" value="1"/>
</dbReference>
<dbReference type="PROSITE" id="PS50887">
    <property type="entry name" value="GGDEF"/>
    <property type="match status" value="1"/>
</dbReference>
<dbReference type="SMART" id="SM00052">
    <property type="entry name" value="EAL"/>
    <property type="match status" value="1"/>
</dbReference>
<dbReference type="NCBIfam" id="TIGR00254">
    <property type="entry name" value="GGDEF"/>
    <property type="match status" value="1"/>
</dbReference>
<feature type="domain" description="GGDEF" evidence="3">
    <location>
        <begin position="356"/>
        <end position="487"/>
    </location>
</feature>
<dbReference type="InterPro" id="IPR000160">
    <property type="entry name" value="GGDEF_dom"/>
</dbReference>
<proteinExistence type="predicted"/>
<dbReference type="RefSeq" id="WP_257821836.1">
    <property type="nucleotide sequence ID" value="NZ_JABXYM010000001.1"/>
</dbReference>
<feature type="transmembrane region" description="Helical" evidence="1">
    <location>
        <begin position="7"/>
        <end position="24"/>
    </location>
</feature>
<name>A0A9Q4B335_SALAG</name>
<dbReference type="InterPro" id="IPR043128">
    <property type="entry name" value="Rev_trsase/Diguanyl_cyclase"/>
</dbReference>
<dbReference type="SUPFAM" id="SSF55073">
    <property type="entry name" value="Nucleotide cyclase"/>
    <property type="match status" value="1"/>
</dbReference>
<dbReference type="AlphaFoldDB" id="A0A9Q4B335"/>
<feature type="transmembrane region" description="Helical" evidence="1">
    <location>
        <begin position="162"/>
        <end position="185"/>
    </location>
</feature>
<feature type="transmembrane region" description="Helical" evidence="1">
    <location>
        <begin position="292"/>
        <end position="310"/>
    </location>
</feature>
<evidence type="ECO:0000313" key="4">
    <source>
        <dbReference type="EMBL" id="MCR6097447.1"/>
    </source>
</evidence>
<keyword evidence="1" id="KW-0472">Membrane</keyword>
<feature type="transmembrane region" description="Helical" evidence="1">
    <location>
        <begin position="65"/>
        <end position="88"/>
    </location>
</feature>
<dbReference type="CDD" id="cd01949">
    <property type="entry name" value="GGDEF"/>
    <property type="match status" value="1"/>
</dbReference>
<dbReference type="Gene3D" id="3.30.70.270">
    <property type="match status" value="1"/>
</dbReference>
<comment type="caution">
    <text evidence="4">The sequence shown here is derived from an EMBL/GenBank/DDBJ whole genome shotgun (WGS) entry which is preliminary data.</text>
</comment>
<dbReference type="InterPro" id="IPR029787">
    <property type="entry name" value="Nucleotide_cyclase"/>
</dbReference>
<sequence>MQTKHSIIIYLVMSLTFMCGWLYLFRDNLAMRTIGVSVFPILWGTLSFLWTFNAYRMIKGVKRNFWLFISIGLIFYLISNVFWVMNFMMTGDHVFPNSSYLFWLFTYLFFFIGLIYKVKLLSLTVSHNPYVFNIVTFMIVATSISSHYLIRPVLVATDNSVGLTIISLIYPVASLGIIFAMTYLYYLSKQTNEKETVLYVVIGFSLQACADWGYAYTTLTHGEYTPGGVIDPVWLTSLMVIGLAGLKAQHNATSPVLEINDEIQSQETLFPYLSSVVLIVLSAQSYDWSFNLLSVGATIVFLAIMGRQFLVIRRNEQLMKEYKHLAYHDPLTGLKNRVSFQEEIERYLAHSERHHTSTVLMLIDLDRFKAINDTLGHHIGDEVLIRAGNRLNTGLNAHRVYRLGGDEFVFILSGVDQEKYIQLAEKVIHLFTVPFHVKGHEMSVTPSIGISMYPENGNDSASLLKNADAAMYLAKANGSNQYCVYNAQLALAHERKIRVENELKKAVETEQLFLVYQPIVELETGRPIGMEALLRWVHPELGFVSPAEFIPIAEETGQIVCVGEWVLREACEQTKRWHDEGYAYLYVSVNVSARQIQQGSFVHLVQTTLQKTGLSVEKLELEITESIMQDPSRSTKVLNDLQHLGVKTAIDDFGTGYSSLYLLKELPINTIKIDKAFVDDMTNNRGHSVVKSIIQIGRNLGLKIIAEGIEHETQVEELLQDSCHYGQGYHYLKPAPVNEFALYLTKVEEEKSLG</sequence>
<dbReference type="PANTHER" id="PTHR44757">
    <property type="entry name" value="DIGUANYLATE CYCLASE DGCP"/>
    <property type="match status" value="1"/>
</dbReference>
<dbReference type="SUPFAM" id="SSF141868">
    <property type="entry name" value="EAL domain-like"/>
    <property type="match status" value="1"/>
</dbReference>
<evidence type="ECO:0000259" key="2">
    <source>
        <dbReference type="PROSITE" id="PS50883"/>
    </source>
</evidence>
<dbReference type="CDD" id="cd01948">
    <property type="entry name" value="EAL"/>
    <property type="match status" value="1"/>
</dbReference>
<reference evidence="4" key="1">
    <citation type="submission" date="2020-06" db="EMBL/GenBank/DDBJ databases">
        <title>Insight into the genomes of haloalkaliphilic bacilli from Kenyan soda lakes.</title>
        <authorList>
            <person name="Mwirichia R."/>
            <person name="Villamizar G.C."/>
            <person name="Poehlein A."/>
            <person name="Mugweru J."/>
            <person name="Kipnyargis A."/>
            <person name="Kiplimo D."/>
            <person name="Orwa P."/>
            <person name="Daniel R."/>
        </authorList>
    </citation>
    <scope>NUCLEOTIDE SEQUENCE</scope>
    <source>
        <strain evidence="4">B1096_S55</strain>
    </source>
</reference>
<dbReference type="EMBL" id="JABXYM010000001">
    <property type="protein sequence ID" value="MCR6097447.1"/>
    <property type="molecule type" value="Genomic_DNA"/>
</dbReference>
<evidence type="ECO:0000259" key="3">
    <source>
        <dbReference type="PROSITE" id="PS50887"/>
    </source>
</evidence>
<feature type="domain" description="EAL" evidence="2">
    <location>
        <begin position="496"/>
        <end position="748"/>
    </location>
</feature>
<protein>
    <submittedName>
        <fullName evidence="4">EAL domain-containing protein</fullName>
    </submittedName>
</protein>
<evidence type="ECO:0000256" key="1">
    <source>
        <dbReference type="SAM" id="Phobius"/>
    </source>
</evidence>
<keyword evidence="1" id="KW-1133">Transmembrane helix</keyword>
<feature type="transmembrane region" description="Helical" evidence="1">
    <location>
        <begin position="130"/>
        <end position="150"/>
    </location>
</feature>
<gene>
    <name evidence="4" type="ORF">HXA33_12915</name>
</gene>
<accession>A0A9Q4B335</accession>
<feature type="transmembrane region" description="Helical" evidence="1">
    <location>
        <begin position="100"/>
        <end position="118"/>
    </location>
</feature>
<dbReference type="InterPro" id="IPR001633">
    <property type="entry name" value="EAL_dom"/>
</dbReference>